<gene>
    <name evidence="1" type="ORF">ACFPFU_05520</name>
</gene>
<dbReference type="InterPro" id="IPR008962">
    <property type="entry name" value="PapD-like_sf"/>
</dbReference>
<dbReference type="EMBL" id="JBHSJJ010000003">
    <property type="protein sequence ID" value="MFC4871136.1"/>
    <property type="molecule type" value="Genomic_DNA"/>
</dbReference>
<name>A0ABV9SXR0_9BACT</name>
<dbReference type="RefSeq" id="WP_377062336.1">
    <property type="nucleotide sequence ID" value="NZ_JBHSJJ010000003.1"/>
</dbReference>
<organism evidence="1 2">
    <name type="scientific">Negadavirga shengliensis</name>
    <dbReference type="NCBI Taxonomy" id="1389218"/>
    <lineage>
        <taxon>Bacteria</taxon>
        <taxon>Pseudomonadati</taxon>
        <taxon>Bacteroidota</taxon>
        <taxon>Cytophagia</taxon>
        <taxon>Cytophagales</taxon>
        <taxon>Cyclobacteriaceae</taxon>
        <taxon>Negadavirga</taxon>
    </lineage>
</organism>
<protein>
    <recommendedName>
        <fullName evidence="3">Molecular chaperone</fullName>
    </recommendedName>
</protein>
<keyword evidence="2" id="KW-1185">Reference proteome</keyword>
<dbReference type="Proteomes" id="UP001595818">
    <property type="component" value="Unassembled WGS sequence"/>
</dbReference>
<evidence type="ECO:0000313" key="1">
    <source>
        <dbReference type="EMBL" id="MFC4871136.1"/>
    </source>
</evidence>
<comment type="caution">
    <text evidence="1">The sequence shown here is derived from an EMBL/GenBank/DDBJ whole genome shotgun (WGS) entry which is preliminary data.</text>
</comment>
<reference evidence="2" key="1">
    <citation type="journal article" date="2019" name="Int. J. Syst. Evol. Microbiol.">
        <title>The Global Catalogue of Microorganisms (GCM) 10K type strain sequencing project: providing services to taxonomists for standard genome sequencing and annotation.</title>
        <authorList>
            <consortium name="The Broad Institute Genomics Platform"/>
            <consortium name="The Broad Institute Genome Sequencing Center for Infectious Disease"/>
            <person name="Wu L."/>
            <person name="Ma J."/>
        </authorList>
    </citation>
    <scope>NUCLEOTIDE SEQUENCE [LARGE SCALE GENOMIC DNA]</scope>
    <source>
        <strain evidence="2">CGMCC 4.7466</strain>
    </source>
</reference>
<evidence type="ECO:0008006" key="3">
    <source>
        <dbReference type="Google" id="ProtNLM"/>
    </source>
</evidence>
<proteinExistence type="predicted"/>
<dbReference type="SUPFAM" id="SSF49354">
    <property type="entry name" value="PapD-like"/>
    <property type="match status" value="1"/>
</dbReference>
<accession>A0ABV9SXR0</accession>
<evidence type="ECO:0000313" key="2">
    <source>
        <dbReference type="Proteomes" id="UP001595818"/>
    </source>
</evidence>
<sequence>MKTRISLFISLCLLWLISVEALGQGDLMIYPKRLVFTPGQRTMDITLVNTGSDSANYNISWVNYRMTETGKFEEIDEPDPGMLFASSQLRFFPRSISLAPNEAQKIKVQLIRPQRLEKGEYRSHMMFKAAKPAAVLGEETTKTSSDGISTKLVMHFALTIPIIIESGDLQGKASVSATLPYEKEDGTPVIDLTLTREGDKSMYGDIKAVHLSDEGVSREVAFVKGIAVYTPLDSRKYTLKLKDFPQTEWYNGEITIEYTAQEGKREVLAREVIKLR</sequence>